<proteinExistence type="inferred from homology"/>
<evidence type="ECO:0000313" key="3">
    <source>
        <dbReference type="EMBL" id="PAV81776.1"/>
    </source>
</evidence>
<dbReference type="SMART" id="SM00156">
    <property type="entry name" value="PP2Ac"/>
    <property type="match status" value="1"/>
</dbReference>
<sequence>MDATELDIDRIIQRLFAAQQKVVEGMPIREMTVSVTPDEVRLVTLKACNLFLKQSNLIRISRDQLPIFVVADLHGQFCDLRTIFLKCGHPYRQNYLFLGDYADRGTQGVEIIILLASLKLKYPNRIFMLSFFEKSTFCSSETLNQNLKVLKWMLRGNHEDYNTSLLYGLFDECYAKYGQYGEMVWMHFMTMFNHLPVCALIDDAILAMHGLLLENQLRNLIPRPTVIPPFGLLCDLVWADPLKQANVTPANCLKTSCPDWSMSPRGISFNFDCKAIVKFCDKFDIDLVIRGHQICQEMFSGGYQFTPCGRMLTIFSAPNYGNMDNCGAVVKIEKDLSVRFTTFKPVLAYLRGNERIERMAASG</sequence>
<keyword evidence="1" id="KW-0378">Hydrolase</keyword>
<evidence type="ECO:0000313" key="4">
    <source>
        <dbReference type="Proteomes" id="UP000218231"/>
    </source>
</evidence>
<dbReference type="EMBL" id="LIAE01007128">
    <property type="protein sequence ID" value="PAV81776.1"/>
    <property type="molecule type" value="Genomic_DNA"/>
</dbReference>
<dbReference type="GO" id="GO:0004722">
    <property type="term" value="F:protein serine/threonine phosphatase activity"/>
    <property type="evidence" value="ECO:0007669"/>
    <property type="project" value="UniProtKB-EC"/>
</dbReference>
<comment type="caution">
    <text evidence="3">The sequence shown here is derived from an EMBL/GenBank/DDBJ whole genome shotgun (WGS) entry which is preliminary data.</text>
</comment>
<reference evidence="3 4" key="1">
    <citation type="journal article" date="2017" name="Curr. Biol.">
        <title>Genome architecture and evolution of a unichromosomal asexual nematode.</title>
        <authorList>
            <person name="Fradin H."/>
            <person name="Zegar C."/>
            <person name="Gutwein M."/>
            <person name="Lucas J."/>
            <person name="Kovtun M."/>
            <person name="Corcoran D."/>
            <person name="Baugh L.R."/>
            <person name="Kiontke K."/>
            <person name="Gunsalus K."/>
            <person name="Fitch D.H."/>
            <person name="Piano F."/>
        </authorList>
    </citation>
    <scope>NUCLEOTIDE SEQUENCE [LARGE SCALE GENOMIC DNA]</scope>
    <source>
        <strain evidence="3">PF1309</strain>
    </source>
</reference>
<accession>A0A2A2L6A0</accession>
<keyword evidence="4" id="KW-1185">Reference proteome</keyword>
<dbReference type="Pfam" id="PF00149">
    <property type="entry name" value="Metallophos"/>
    <property type="match status" value="1"/>
</dbReference>
<dbReference type="PANTHER" id="PTHR11668:SF516">
    <property type="entry name" value="SERINE_THREONINE SPECIFIC PROTEIN PHOSPHATASES DOMAIN-CONTAINING PROTEIN"/>
    <property type="match status" value="1"/>
</dbReference>
<dbReference type="SUPFAM" id="SSF56300">
    <property type="entry name" value="Metallo-dependent phosphatases"/>
    <property type="match status" value="2"/>
</dbReference>
<dbReference type="AlphaFoldDB" id="A0A2A2L6A0"/>
<dbReference type="PRINTS" id="PR00114">
    <property type="entry name" value="STPHPHTASE"/>
</dbReference>
<dbReference type="OrthoDB" id="5831000at2759"/>
<feature type="domain" description="Serine/threonine specific protein phosphatases" evidence="2">
    <location>
        <begin position="154"/>
        <end position="159"/>
    </location>
</feature>
<comment type="similarity">
    <text evidence="1">Belongs to the PPP phosphatase family.</text>
</comment>
<dbReference type="Gene3D" id="3.60.21.10">
    <property type="match status" value="1"/>
</dbReference>
<dbReference type="STRING" id="2018661.A0A2A2L6A0"/>
<dbReference type="PANTHER" id="PTHR11668">
    <property type="entry name" value="SERINE/THREONINE PROTEIN PHOSPHATASE"/>
    <property type="match status" value="1"/>
</dbReference>
<dbReference type="InterPro" id="IPR029052">
    <property type="entry name" value="Metallo-depent_PP-like"/>
</dbReference>
<name>A0A2A2L6A0_9BILA</name>
<dbReference type="EC" id="3.1.3.16" evidence="1"/>
<dbReference type="InterPro" id="IPR006186">
    <property type="entry name" value="Ser/Thr-sp_prot-phosphatase"/>
</dbReference>
<dbReference type="InterPro" id="IPR050341">
    <property type="entry name" value="PP1_catalytic_subunit"/>
</dbReference>
<evidence type="ECO:0000256" key="1">
    <source>
        <dbReference type="RuleBase" id="RU004273"/>
    </source>
</evidence>
<protein>
    <recommendedName>
        <fullName evidence="1">Serine/threonine-protein phosphatase</fullName>
        <ecNumber evidence="1">3.1.3.16</ecNumber>
    </recommendedName>
</protein>
<dbReference type="PROSITE" id="PS00125">
    <property type="entry name" value="SER_THR_PHOSPHATASE"/>
    <property type="match status" value="1"/>
</dbReference>
<evidence type="ECO:0000259" key="2">
    <source>
        <dbReference type="PROSITE" id="PS00125"/>
    </source>
</evidence>
<organism evidence="3 4">
    <name type="scientific">Diploscapter pachys</name>
    <dbReference type="NCBI Taxonomy" id="2018661"/>
    <lineage>
        <taxon>Eukaryota</taxon>
        <taxon>Metazoa</taxon>
        <taxon>Ecdysozoa</taxon>
        <taxon>Nematoda</taxon>
        <taxon>Chromadorea</taxon>
        <taxon>Rhabditida</taxon>
        <taxon>Rhabditina</taxon>
        <taxon>Rhabditomorpha</taxon>
        <taxon>Rhabditoidea</taxon>
        <taxon>Rhabditidae</taxon>
        <taxon>Diploscapter</taxon>
    </lineage>
</organism>
<dbReference type="GO" id="GO:0005634">
    <property type="term" value="C:nucleus"/>
    <property type="evidence" value="ECO:0007669"/>
    <property type="project" value="TreeGrafter"/>
</dbReference>
<dbReference type="GO" id="GO:0005737">
    <property type="term" value="C:cytoplasm"/>
    <property type="evidence" value="ECO:0007669"/>
    <property type="project" value="TreeGrafter"/>
</dbReference>
<dbReference type="Proteomes" id="UP000218231">
    <property type="component" value="Unassembled WGS sequence"/>
</dbReference>
<comment type="catalytic activity">
    <reaction evidence="1">
        <text>O-phospho-L-threonyl-[protein] + H2O = L-threonyl-[protein] + phosphate</text>
        <dbReference type="Rhea" id="RHEA:47004"/>
        <dbReference type="Rhea" id="RHEA-COMP:11060"/>
        <dbReference type="Rhea" id="RHEA-COMP:11605"/>
        <dbReference type="ChEBI" id="CHEBI:15377"/>
        <dbReference type="ChEBI" id="CHEBI:30013"/>
        <dbReference type="ChEBI" id="CHEBI:43474"/>
        <dbReference type="ChEBI" id="CHEBI:61977"/>
        <dbReference type="EC" id="3.1.3.16"/>
    </reaction>
</comment>
<gene>
    <name evidence="3" type="ORF">WR25_17517</name>
</gene>
<dbReference type="InterPro" id="IPR004843">
    <property type="entry name" value="Calcineurin-like_PHP"/>
</dbReference>